<organism evidence="2 3">
    <name type="scientific">Schistosoma margrebowiei</name>
    <dbReference type="NCBI Taxonomy" id="48269"/>
    <lineage>
        <taxon>Eukaryota</taxon>
        <taxon>Metazoa</taxon>
        <taxon>Spiralia</taxon>
        <taxon>Lophotrochozoa</taxon>
        <taxon>Platyhelminthes</taxon>
        <taxon>Trematoda</taxon>
        <taxon>Digenea</taxon>
        <taxon>Strigeidida</taxon>
        <taxon>Schistosomatoidea</taxon>
        <taxon>Schistosomatidae</taxon>
        <taxon>Schistosoma</taxon>
    </lineage>
</organism>
<evidence type="ECO:0000313" key="3">
    <source>
        <dbReference type="WBParaSite" id="SMRG1_3140.1"/>
    </source>
</evidence>
<dbReference type="Pfam" id="PF14969">
    <property type="entry name" value="DUF4508"/>
    <property type="match status" value="1"/>
</dbReference>
<accession>A0AA84ZH63</accession>
<dbReference type="InterPro" id="IPR003123">
    <property type="entry name" value="VPS9"/>
</dbReference>
<name>A0AA84ZH63_9TREM</name>
<evidence type="ECO:0000313" key="2">
    <source>
        <dbReference type="Proteomes" id="UP000050790"/>
    </source>
</evidence>
<dbReference type="AlphaFoldDB" id="A0AA84ZH63"/>
<proteinExistence type="predicted"/>
<dbReference type="WBParaSite" id="SMRG1_3140.1">
    <property type="protein sequence ID" value="SMRG1_3140.1"/>
    <property type="gene ID" value="SMRG1_3140"/>
</dbReference>
<dbReference type="InterPro" id="IPR037191">
    <property type="entry name" value="VPS9_dom_sf"/>
</dbReference>
<dbReference type="SUPFAM" id="SSF109993">
    <property type="entry name" value="VPS9 domain"/>
    <property type="match status" value="1"/>
</dbReference>
<feature type="domain" description="VPS9" evidence="1">
    <location>
        <begin position="85"/>
        <end position="146"/>
    </location>
</feature>
<dbReference type="InterPro" id="IPR028019">
    <property type="entry name" value="DUF4508"/>
</dbReference>
<dbReference type="Pfam" id="PF02204">
    <property type="entry name" value="VPS9"/>
    <property type="match status" value="1"/>
</dbReference>
<dbReference type="Proteomes" id="UP000050790">
    <property type="component" value="Unassembled WGS sequence"/>
</dbReference>
<reference evidence="3" key="1">
    <citation type="submission" date="2023-11" db="UniProtKB">
        <authorList>
            <consortium name="WormBaseParasite"/>
        </authorList>
    </citation>
    <scope>IDENTIFICATION</scope>
</reference>
<protein>
    <recommendedName>
        <fullName evidence="1">VPS9 domain-containing protein</fullName>
    </recommendedName>
</protein>
<dbReference type="Gene3D" id="1.20.1050.80">
    <property type="entry name" value="VPS9 domain"/>
    <property type="match status" value="1"/>
</dbReference>
<sequence>MLTSKTDFNHYRRLYSPNQNNIKNERKRKFEAIHNSINSKRLFLCRLAEGQLSGKSKRSDSHLQTSIKNNNDCRNPSICSMDTLSHLSELDQLLPIIQYVVIRSGIMYLDAELDFIEHLVPRRLSLHGLLPYLMNTLQACYNQILNKGIANNCLTFQLEHYKVSIVCQDFLEPNNFNEYTNTPNSGDHHLSIDDSLSVLSEMNTNEHDNGSIHQNNTIGHQMNDTFLAHLMNTNLQINSEFVERSDSSDIFQCQIRLFHFWYPQWSLEQRVQLVNNLKDIQLKSLNGIS</sequence>
<evidence type="ECO:0000259" key="1">
    <source>
        <dbReference type="Pfam" id="PF02204"/>
    </source>
</evidence>